<reference evidence="4 5" key="1">
    <citation type="journal article" date="2018" name="Plant J.">
        <title>Genome sequences of Chlorella sorokiniana UTEX 1602 and Micractinium conductrix SAG 241.80: implications to maltose excretion by a green alga.</title>
        <authorList>
            <person name="Arriola M.B."/>
            <person name="Velmurugan N."/>
            <person name="Zhang Y."/>
            <person name="Plunkett M.H."/>
            <person name="Hondzo H."/>
            <person name="Barney B.M."/>
        </authorList>
    </citation>
    <scope>NUCLEOTIDE SEQUENCE [LARGE SCALE GENOMIC DNA]</scope>
    <source>
        <strain evidence="4 5">SAG 241.80</strain>
    </source>
</reference>
<organism evidence="4 5">
    <name type="scientific">Micractinium conductrix</name>
    <dbReference type="NCBI Taxonomy" id="554055"/>
    <lineage>
        <taxon>Eukaryota</taxon>
        <taxon>Viridiplantae</taxon>
        <taxon>Chlorophyta</taxon>
        <taxon>core chlorophytes</taxon>
        <taxon>Trebouxiophyceae</taxon>
        <taxon>Chlorellales</taxon>
        <taxon>Chlorellaceae</taxon>
        <taxon>Chlorella clade</taxon>
        <taxon>Micractinium</taxon>
    </lineage>
</organism>
<gene>
    <name evidence="4" type="ORF">C2E20_4381</name>
</gene>
<feature type="region of interest" description="Disordered" evidence="3">
    <location>
        <begin position="1066"/>
        <end position="1104"/>
    </location>
</feature>
<feature type="region of interest" description="Disordered" evidence="3">
    <location>
        <begin position="1149"/>
        <end position="1172"/>
    </location>
</feature>
<dbReference type="EMBL" id="LHPF02000011">
    <property type="protein sequence ID" value="PSC72137.1"/>
    <property type="molecule type" value="Genomic_DNA"/>
</dbReference>
<feature type="coiled-coil region" evidence="2">
    <location>
        <begin position="345"/>
        <end position="428"/>
    </location>
</feature>
<accession>A0A2P6VDI2</accession>
<evidence type="ECO:0000256" key="2">
    <source>
        <dbReference type="SAM" id="Coils"/>
    </source>
</evidence>
<feature type="compositionally biased region" description="Low complexity" evidence="3">
    <location>
        <begin position="593"/>
        <end position="620"/>
    </location>
</feature>
<keyword evidence="5" id="KW-1185">Reference proteome</keyword>
<feature type="coiled-coil region" evidence="2">
    <location>
        <begin position="461"/>
        <end position="527"/>
    </location>
</feature>
<comment type="caution">
    <text evidence="4">The sequence shown here is derived from an EMBL/GenBank/DDBJ whole genome shotgun (WGS) entry which is preliminary data.</text>
</comment>
<dbReference type="PANTHER" id="PTHR12111">
    <property type="entry name" value="SPLICING FACTOR YJU2"/>
    <property type="match status" value="1"/>
</dbReference>
<dbReference type="GO" id="GO:0000398">
    <property type="term" value="P:mRNA splicing, via spliceosome"/>
    <property type="evidence" value="ECO:0007669"/>
    <property type="project" value="InterPro"/>
</dbReference>
<dbReference type="Proteomes" id="UP000239649">
    <property type="component" value="Unassembled WGS sequence"/>
</dbReference>
<sequence>MSTLAAARADNFYFPPGWDPSKGSLNKFQGSHGALGDRARKLASDGILIIRFEMPFPVWCGGCNHLIAKGVRFNAEKKQVGQYHSTRIWSFRMRTPCCQHSVEIHTDPKNAEYVVVAGARRKVESFDAAEAGTQELDPAERDAREADAFAKLEYGGEDKKRAVATFTQIAALQEESVAKHKHDYAANKALRRQMRGVRKDEQARDARRAALGLPEHVRLLPEAPSDALQASTQSYGGDFKGAWKHSRRAIGQESIFAPAASPASPFHASIAASPPAASPSNLWARSGSSAAPSPTTTHGSSPASMTAAAAASASADEEQLQSVLSALRVALSKKEAALVSVAGQLAEVQERLAGSEAERAQLAAALREAQAASGGSEPGGLPAAAALTIEGRLLAQARQELGQAMALASELAAERDALTSDVAMLQQQLTAAAQAEAQERERLCAEATQCRLLARARARQVEQLQAEVRQAAGAVDGATAAAKEQLAAATAEAAAAKAAAAEARARASAANAEAAQLKEQFAGAQTATQAAEARAASAEAGVVDARQQAEWQALRISELEQTSGAGQLMRRYDAELGRLRSAHEAELAGLRQQLAQQQHHQQQQQQPAAAAPAACSSQPAGEPAGLDSAAWAALFGEPSQQAPADTHDAAAQTDAQAAASAGTSEADADLLEAARLEIERLQELNEGLMESHAAAQHSLHNVLESQRHAALAAQQQRKGRQAEAGAQQIAVEAAQRAEAAVRGQLALMEHQVMHQSGEVAALRQANEKLELLAAALKEELEAADERVPAAEVEVLRSELQRAGAHTESLEVQVQQLKTAAEAAAQQHAASEQEEEQRRAADVAAQVASAAAQHDQQVEVLQARLAQAQQELQEAHSALSELVQEQLLRQQCTTDAAVQAGRSGAPAVLCSAAQTDAEPDCWPSVLSWQGAAWSGLAEASPLALGWGGSTAGRRSCGGGSEPSSLPETMTASELQLELARVKFGPFKPLPGSGKLAAGRLAAAPSRLASACGEHGSLYASSSLIGSPSGGSALAGWASTVAGVRSPLPTEAAAEEAEVEDEGFATPMAQTPAASPPSVAPLQSADRRTEWDGEQQQQQQQQHGAQLAYSWTPADHAAAGLPVRSTSAGGSGDGWMSAGEAALLGSGGLDDSGSLGSDLDGGVDGLSSSGSDSSWQAHRLDASLARLAALTSGLVTAGAAARQQRRQ</sequence>
<dbReference type="InterPro" id="IPR007590">
    <property type="entry name" value="Saf4/Yju2"/>
</dbReference>
<name>A0A2P6VDI2_9CHLO</name>
<feature type="compositionally biased region" description="Low complexity" evidence="3">
    <location>
        <begin position="640"/>
        <end position="664"/>
    </location>
</feature>
<evidence type="ECO:0000256" key="3">
    <source>
        <dbReference type="SAM" id="MobiDB-lite"/>
    </source>
</evidence>
<dbReference type="OrthoDB" id="360327at2759"/>
<dbReference type="AlphaFoldDB" id="A0A2P6VDI2"/>
<keyword evidence="2" id="KW-0175">Coiled coil</keyword>
<evidence type="ECO:0000256" key="1">
    <source>
        <dbReference type="ARBA" id="ARBA00005595"/>
    </source>
</evidence>
<proteinExistence type="inferred from homology"/>
<protein>
    <submittedName>
        <fullName evidence="4">Coiled-coil domain-containing 130</fullName>
    </submittedName>
</protein>
<feature type="region of interest" description="Disordered" evidence="3">
    <location>
        <begin position="639"/>
        <end position="664"/>
    </location>
</feature>
<evidence type="ECO:0000313" key="5">
    <source>
        <dbReference type="Proteomes" id="UP000239649"/>
    </source>
</evidence>
<feature type="region of interest" description="Disordered" evidence="3">
    <location>
        <begin position="271"/>
        <end position="310"/>
    </location>
</feature>
<dbReference type="Pfam" id="PF04502">
    <property type="entry name" value="Saf4_Yju2"/>
    <property type="match status" value="1"/>
</dbReference>
<comment type="similarity">
    <text evidence="1">Belongs to the CWC16 family.</text>
</comment>
<dbReference type="STRING" id="554055.A0A2P6VDI2"/>
<dbReference type="GO" id="GO:0071014">
    <property type="term" value="C:post-mRNA release spliceosomal complex"/>
    <property type="evidence" value="ECO:0007669"/>
    <property type="project" value="TreeGrafter"/>
</dbReference>
<dbReference type="PANTHER" id="PTHR12111:SF2">
    <property type="entry name" value="SPLICING FACTOR YJU2B-RELATED"/>
    <property type="match status" value="1"/>
</dbReference>
<feature type="region of interest" description="Disordered" evidence="3">
    <location>
        <begin position="822"/>
        <end position="841"/>
    </location>
</feature>
<evidence type="ECO:0000313" key="4">
    <source>
        <dbReference type="EMBL" id="PSC72137.1"/>
    </source>
</evidence>
<dbReference type="GO" id="GO:0005684">
    <property type="term" value="C:U2-type spliceosomal complex"/>
    <property type="evidence" value="ECO:0007669"/>
    <property type="project" value="TreeGrafter"/>
</dbReference>
<feature type="region of interest" description="Disordered" evidence="3">
    <location>
        <begin position="593"/>
        <end position="625"/>
    </location>
</feature>